<evidence type="ECO:0000313" key="1">
    <source>
        <dbReference type="EMBL" id="OCA85359.1"/>
    </source>
</evidence>
<keyword evidence="2" id="KW-1185">Reference proteome</keyword>
<sequence length="213" mass="24813">MREKPKEYRSFTELQKYERENIDYRITASHRKPEIAIMAIHGGNIEIGTGEIAADLGEKLNASTYIFEALKPKDNRKLHITSTLYDEPTAIRMAQKAKTILSLHGYHDTGRENVYIGGRNEAYKKMVKKYLKKEGFQIEEAPKHLKGTNKKNIVNRSELEQGVQLELSTKLRKSFFKDHDFAMNNRKQQTERYDAFVKALEKATLKYKQEELE</sequence>
<name>A0A1B9ANB0_9BACI</name>
<evidence type="ECO:0000313" key="2">
    <source>
        <dbReference type="Proteomes" id="UP000092578"/>
    </source>
</evidence>
<proteinExistence type="predicted"/>
<gene>
    <name evidence="1" type="ORF">A8F95_09650</name>
</gene>
<dbReference type="EMBL" id="MAYT01000027">
    <property type="protein sequence ID" value="OCA85359.1"/>
    <property type="molecule type" value="Genomic_DNA"/>
</dbReference>
<dbReference type="AlphaFoldDB" id="A0A1B9ANB0"/>
<organism evidence="1 2">
    <name type="scientific">Pseudobacillus wudalianchiensis</name>
    <dbReference type="NCBI Taxonomy" id="1743143"/>
    <lineage>
        <taxon>Bacteria</taxon>
        <taxon>Bacillati</taxon>
        <taxon>Bacillota</taxon>
        <taxon>Bacilli</taxon>
        <taxon>Bacillales</taxon>
        <taxon>Bacillaceae</taxon>
        <taxon>Pseudobacillus</taxon>
    </lineage>
</organism>
<evidence type="ECO:0008006" key="3">
    <source>
        <dbReference type="Google" id="ProtNLM"/>
    </source>
</evidence>
<dbReference type="InterPro" id="IPR038128">
    <property type="entry name" value="Gamma_PGA_hydro_sf"/>
</dbReference>
<comment type="caution">
    <text evidence="1">The sequence shown here is derived from an EMBL/GenBank/DDBJ whole genome shotgun (WGS) entry which is preliminary data.</text>
</comment>
<accession>A0A1B9ANB0</accession>
<dbReference type="Pfam" id="PF05908">
    <property type="entry name" value="Gamma_PGA_hydro"/>
    <property type="match status" value="1"/>
</dbReference>
<dbReference type="Gene3D" id="3.40.630.100">
    <property type="entry name" value="Poly-gamma-glutamate hydrolase, zinc-binding motif"/>
    <property type="match status" value="1"/>
</dbReference>
<protein>
    <recommendedName>
        <fullName evidence="3">Replication protein</fullName>
    </recommendedName>
</protein>
<reference evidence="2" key="1">
    <citation type="submission" date="2016-05" db="EMBL/GenBank/DDBJ databases">
        <authorList>
            <person name="Liu B."/>
            <person name="Wang J."/>
            <person name="Zhu Y."/>
            <person name="Liu G."/>
            <person name="Chen Q."/>
            <person name="Chen Z."/>
            <person name="Lan J."/>
            <person name="Che J."/>
            <person name="Ge C."/>
            <person name="Shi H."/>
            <person name="Pan Z."/>
            <person name="Liu X."/>
        </authorList>
    </citation>
    <scope>NUCLEOTIDE SEQUENCE [LARGE SCALE GENOMIC DNA]</scope>
    <source>
        <strain evidence="2">FJAT-27215</strain>
    </source>
</reference>
<dbReference type="Proteomes" id="UP000092578">
    <property type="component" value="Unassembled WGS sequence"/>
</dbReference>
<dbReference type="InterPro" id="IPR008585">
    <property type="entry name" value="Gamma_PGA_hydro"/>
</dbReference>